<protein>
    <recommendedName>
        <fullName evidence="3">DUF3137 domain-containing protein</fullName>
    </recommendedName>
</protein>
<dbReference type="Proteomes" id="UP000664417">
    <property type="component" value="Unassembled WGS sequence"/>
</dbReference>
<sequence>MLRNIFGPSRAEIWSQIAEDIGGDFIDGGFWKRHQLHYDHEQWTILLDTFMVSTGKTTIPFTRMRAPFLNKDQFTFKITQEGFMGSVSKFFGAQDIEIGDDFFDNQFIIQSNDRFKIKRLLNDQPLKTLIQNQPNIFLELREDQGNFRNRFPEGVNELYFQCRGIIKDKQVLKDLFDIFSIILSRLVQIDSAYEDDPNIVIDGES</sequence>
<organism evidence="1 2">
    <name type="scientific">Acanthopleuribacter pedis</name>
    <dbReference type="NCBI Taxonomy" id="442870"/>
    <lineage>
        <taxon>Bacteria</taxon>
        <taxon>Pseudomonadati</taxon>
        <taxon>Acidobacteriota</taxon>
        <taxon>Holophagae</taxon>
        <taxon>Acanthopleuribacterales</taxon>
        <taxon>Acanthopleuribacteraceae</taxon>
        <taxon>Acanthopleuribacter</taxon>
    </lineage>
</organism>
<reference evidence="1" key="1">
    <citation type="submission" date="2021-03" db="EMBL/GenBank/DDBJ databases">
        <authorList>
            <person name="Wang G."/>
        </authorList>
    </citation>
    <scope>NUCLEOTIDE SEQUENCE</scope>
    <source>
        <strain evidence="1">KCTC 12899</strain>
    </source>
</reference>
<evidence type="ECO:0008006" key="3">
    <source>
        <dbReference type="Google" id="ProtNLM"/>
    </source>
</evidence>
<evidence type="ECO:0000313" key="2">
    <source>
        <dbReference type="Proteomes" id="UP000664417"/>
    </source>
</evidence>
<dbReference type="AlphaFoldDB" id="A0A8J7U4G5"/>
<dbReference type="EMBL" id="JAFREP010000011">
    <property type="protein sequence ID" value="MBO1319408.1"/>
    <property type="molecule type" value="Genomic_DNA"/>
</dbReference>
<comment type="caution">
    <text evidence="1">The sequence shown here is derived from an EMBL/GenBank/DDBJ whole genome shotgun (WGS) entry which is preliminary data.</text>
</comment>
<name>A0A8J7U4G5_9BACT</name>
<keyword evidence="2" id="KW-1185">Reference proteome</keyword>
<gene>
    <name evidence="1" type="ORF">J3U88_13120</name>
</gene>
<proteinExistence type="predicted"/>
<dbReference type="RefSeq" id="WP_207859229.1">
    <property type="nucleotide sequence ID" value="NZ_JAFREP010000011.1"/>
</dbReference>
<accession>A0A8J7U4G5</accession>
<evidence type="ECO:0000313" key="1">
    <source>
        <dbReference type="EMBL" id="MBO1319408.1"/>
    </source>
</evidence>